<proteinExistence type="predicted"/>
<evidence type="ECO:0000313" key="2">
    <source>
        <dbReference type="EMBL" id="KAK7063355.1"/>
    </source>
</evidence>
<accession>A0AAW0EEL5</accession>
<dbReference type="Proteomes" id="UP001362999">
    <property type="component" value="Unassembled WGS sequence"/>
</dbReference>
<gene>
    <name evidence="2" type="ORF">R3P38DRAFT_3164360</name>
</gene>
<sequence length="226" mass="23563">MPQNLQVDVHTHIHHFVVPTMTAIPPVSSSISSSTTVPTELQELVALVGRLSTASTETMRLAIEVETRLSVLLATAATPAAAAIITPAAAAATSAVTSAAAATPASAPSATAQPPAAVSATANPNSEPIVDDDPAGPLFVRGIPKTPAELERDHPPGSGETWYVVILGREPGMYATALEADHQCNGVPHQFKVKKTSRQDAFDLYRSLYNGPEGKGVEKWTEVEGV</sequence>
<comment type="caution">
    <text evidence="2">The sequence shown here is derived from an EMBL/GenBank/DDBJ whole genome shotgun (WGS) entry which is preliminary data.</text>
</comment>
<feature type="compositionally biased region" description="Low complexity" evidence="1">
    <location>
        <begin position="106"/>
        <end position="122"/>
    </location>
</feature>
<keyword evidence="3" id="KW-1185">Reference proteome</keyword>
<evidence type="ECO:0000256" key="1">
    <source>
        <dbReference type="SAM" id="MobiDB-lite"/>
    </source>
</evidence>
<name>A0AAW0EEL5_9AGAR</name>
<reference evidence="2 3" key="1">
    <citation type="journal article" date="2024" name="J Genomics">
        <title>Draft genome sequencing and assembly of Favolaschia claudopus CIRM-BRFM 2984 isolated from oak limbs.</title>
        <authorList>
            <person name="Navarro D."/>
            <person name="Drula E."/>
            <person name="Chaduli D."/>
            <person name="Cazenave R."/>
            <person name="Ahrendt S."/>
            <person name="Wang J."/>
            <person name="Lipzen A."/>
            <person name="Daum C."/>
            <person name="Barry K."/>
            <person name="Grigoriev I.V."/>
            <person name="Favel A."/>
            <person name="Rosso M.N."/>
            <person name="Martin F."/>
        </authorList>
    </citation>
    <scope>NUCLEOTIDE SEQUENCE [LARGE SCALE GENOMIC DNA]</scope>
    <source>
        <strain evidence="2 3">CIRM-BRFM 2984</strain>
    </source>
</reference>
<dbReference type="EMBL" id="JAWWNJ010000001">
    <property type="protein sequence ID" value="KAK7063355.1"/>
    <property type="molecule type" value="Genomic_DNA"/>
</dbReference>
<evidence type="ECO:0000313" key="3">
    <source>
        <dbReference type="Proteomes" id="UP001362999"/>
    </source>
</evidence>
<feature type="region of interest" description="Disordered" evidence="1">
    <location>
        <begin position="106"/>
        <end position="137"/>
    </location>
</feature>
<organism evidence="2 3">
    <name type="scientific">Favolaschia claudopus</name>
    <dbReference type="NCBI Taxonomy" id="2862362"/>
    <lineage>
        <taxon>Eukaryota</taxon>
        <taxon>Fungi</taxon>
        <taxon>Dikarya</taxon>
        <taxon>Basidiomycota</taxon>
        <taxon>Agaricomycotina</taxon>
        <taxon>Agaricomycetes</taxon>
        <taxon>Agaricomycetidae</taxon>
        <taxon>Agaricales</taxon>
        <taxon>Marasmiineae</taxon>
        <taxon>Mycenaceae</taxon>
        <taxon>Favolaschia</taxon>
    </lineage>
</organism>
<dbReference type="AlphaFoldDB" id="A0AAW0EEL5"/>
<protein>
    <submittedName>
        <fullName evidence="2">Uncharacterized protein</fullName>
    </submittedName>
</protein>